<evidence type="ECO:0000313" key="2">
    <source>
        <dbReference type="EMBL" id="MBX60341.1"/>
    </source>
</evidence>
<accession>A0A2P2Q044</accession>
<feature type="region of interest" description="Disordered" evidence="1">
    <location>
        <begin position="18"/>
        <end position="43"/>
    </location>
</feature>
<reference evidence="2" key="1">
    <citation type="submission" date="2018-02" db="EMBL/GenBank/DDBJ databases">
        <title>Rhizophora mucronata_Transcriptome.</title>
        <authorList>
            <person name="Meera S.P."/>
            <person name="Sreeshan A."/>
            <person name="Augustine A."/>
        </authorList>
    </citation>
    <scope>NUCLEOTIDE SEQUENCE</scope>
    <source>
        <tissue evidence="2">Leaf</tissue>
    </source>
</reference>
<feature type="compositionally biased region" description="Basic and acidic residues" evidence="1">
    <location>
        <begin position="29"/>
        <end position="43"/>
    </location>
</feature>
<dbReference type="EMBL" id="GGEC01079857">
    <property type="protein sequence ID" value="MBX60341.1"/>
    <property type="molecule type" value="Transcribed_RNA"/>
</dbReference>
<organism evidence="2">
    <name type="scientific">Rhizophora mucronata</name>
    <name type="common">Asiatic mangrove</name>
    <dbReference type="NCBI Taxonomy" id="61149"/>
    <lineage>
        <taxon>Eukaryota</taxon>
        <taxon>Viridiplantae</taxon>
        <taxon>Streptophyta</taxon>
        <taxon>Embryophyta</taxon>
        <taxon>Tracheophyta</taxon>
        <taxon>Spermatophyta</taxon>
        <taxon>Magnoliopsida</taxon>
        <taxon>eudicotyledons</taxon>
        <taxon>Gunneridae</taxon>
        <taxon>Pentapetalae</taxon>
        <taxon>rosids</taxon>
        <taxon>fabids</taxon>
        <taxon>Malpighiales</taxon>
        <taxon>Rhizophoraceae</taxon>
        <taxon>Rhizophora</taxon>
    </lineage>
</organism>
<name>A0A2P2Q044_RHIMU</name>
<evidence type="ECO:0000256" key="1">
    <source>
        <dbReference type="SAM" id="MobiDB-lite"/>
    </source>
</evidence>
<protein>
    <submittedName>
        <fullName evidence="2">PXMP2/4 family protein 2</fullName>
    </submittedName>
</protein>
<proteinExistence type="predicted"/>
<dbReference type="AlphaFoldDB" id="A0A2P2Q044"/>
<sequence>MGCQAILIPFPQPPHFPQYFPGRKGIKPKILERDRNEERGKSS</sequence>